<evidence type="ECO:0000313" key="1">
    <source>
        <dbReference type="EMBL" id="KGE03666.1"/>
    </source>
</evidence>
<dbReference type="STRING" id="1265313.HRUBRA_01757"/>
<protein>
    <recommendedName>
        <fullName evidence="3">Zinc-finger domain-containing protein</fullName>
    </recommendedName>
</protein>
<proteinExistence type="predicted"/>
<organism evidence="1 2">
    <name type="scientific">Pseudohaliea rubra DSM 19751</name>
    <dbReference type="NCBI Taxonomy" id="1265313"/>
    <lineage>
        <taxon>Bacteria</taxon>
        <taxon>Pseudomonadati</taxon>
        <taxon>Pseudomonadota</taxon>
        <taxon>Gammaproteobacteria</taxon>
        <taxon>Cellvibrionales</taxon>
        <taxon>Halieaceae</taxon>
        <taxon>Pseudohaliea</taxon>
    </lineage>
</organism>
<name>A0A095XVH2_9GAMM</name>
<accession>A0A095XVH2</accession>
<dbReference type="HOGENOM" id="CLU_092800_1_0_6"/>
<dbReference type="OrthoDB" id="5588054at2"/>
<reference evidence="1 2" key="1">
    <citation type="journal article" date="2014" name="Genome Announc.">
        <title>Genome Sequence of Gammaproteobacterial Pseudohaliea rubra Type Strain DSM 19751, Isolated from Coastal Seawater of the Mediterranean Sea.</title>
        <authorList>
            <person name="Spring S."/>
            <person name="Fiebig A."/>
            <person name="Riedel T."/>
            <person name="Goker M."/>
            <person name="Klenk H.P."/>
        </authorList>
    </citation>
    <scope>NUCLEOTIDE SEQUENCE [LARGE SCALE GENOMIC DNA]</scope>
    <source>
        <strain evidence="1 2">DSM 19751</strain>
    </source>
</reference>
<dbReference type="AlphaFoldDB" id="A0A095XVH2"/>
<gene>
    <name evidence="1" type="ORF">HRUBRA_01757</name>
</gene>
<comment type="caution">
    <text evidence="1">The sequence shown here is derived from an EMBL/GenBank/DDBJ whole genome shotgun (WGS) entry which is preliminary data.</text>
</comment>
<dbReference type="RefSeq" id="WP_035516223.1">
    <property type="nucleotide sequence ID" value="NZ_KN234762.1"/>
</dbReference>
<dbReference type="Proteomes" id="UP000029640">
    <property type="component" value="Unassembled WGS sequence"/>
</dbReference>
<evidence type="ECO:0008006" key="3">
    <source>
        <dbReference type="Google" id="ProtNLM"/>
    </source>
</evidence>
<keyword evidence="2" id="KW-1185">Reference proteome</keyword>
<sequence>MTDRDYELLSQYIDGELETGALTALEARLAAEPDLADLLERLRRLDSSIAASVCSAATDTVPAHVAALLSDDTNVVALRRPPRRAAWPAALAASLIAAAALLLVPGEDGQSPLTGDDTLLAEALDSEPSRAESWLTLADGRALQPVLTFPDRNGNWCREFLLRDNDQDWRGVACRASGRWETQVVARDTFFGSDEAYRPAGAGDSDSDKIAGFIARNAAAIALGAGEEQALIASDWQDAP</sequence>
<dbReference type="eggNOG" id="COG5662">
    <property type="taxonomic scope" value="Bacteria"/>
</dbReference>
<evidence type="ECO:0000313" key="2">
    <source>
        <dbReference type="Proteomes" id="UP000029640"/>
    </source>
</evidence>
<dbReference type="EMBL" id="AUVB01000053">
    <property type="protein sequence ID" value="KGE03666.1"/>
    <property type="molecule type" value="Genomic_DNA"/>
</dbReference>